<keyword evidence="4" id="KW-1185">Reference proteome</keyword>
<accession>A0A1I4D4J5</accession>
<evidence type="ECO:0000313" key="3">
    <source>
        <dbReference type="EMBL" id="SFK88654.1"/>
    </source>
</evidence>
<feature type="domain" description="DUF6292" evidence="2">
    <location>
        <begin position="17"/>
        <end position="103"/>
    </location>
</feature>
<feature type="region of interest" description="Disordered" evidence="1">
    <location>
        <begin position="109"/>
        <end position="146"/>
    </location>
</feature>
<dbReference type="InterPro" id="IPR046259">
    <property type="entry name" value="DUF6292"/>
</dbReference>
<dbReference type="Proteomes" id="UP000199025">
    <property type="component" value="Unassembled WGS sequence"/>
</dbReference>
<dbReference type="AlphaFoldDB" id="A0A1I4D4J5"/>
<dbReference type="RefSeq" id="WP_091516784.1">
    <property type="nucleotide sequence ID" value="NZ_CBDQZW010000067.1"/>
</dbReference>
<organism evidence="3 4">
    <name type="scientific">Amycolatopsis sacchari</name>
    <dbReference type="NCBI Taxonomy" id="115433"/>
    <lineage>
        <taxon>Bacteria</taxon>
        <taxon>Bacillati</taxon>
        <taxon>Actinomycetota</taxon>
        <taxon>Actinomycetes</taxon>
        <taxon>Pseudonocardiales</taxon>
        <taxon>Pseudonocardiaceae</taxon>
        <taxon>Amycolatopsis</taxon>
    </lineage>
</organism>
<dbReference type="EMBL" id="FORP01000041">
    <property type="protein sequence ID" value="SFK88654.1"/>
    <property type="molecule type" value="Genomic_DNA"/>
</dbReference>
<proteinExistence type="predicted"/>
<evidence type="ECO:0000259" key="2">
    <source>
        <dbReference type="Pfam" id="PF19809"/>
    </source>
</evidence>
<reference evidence="3 4" key="1">
    <citation type="submission" date="2016-10" db="EMBL/GenBank/DDBJ databases">
        <authorList>
            <person name="de Groot N.N."/>
        </authorList>
    </citation>
    <scope>NUCLEOTIDE SEQUENCE [LARGE SCALE GENOMIC DNA]</scope>
    <source>
        <strain evidence="3 4">DSM 44468</strain>
    </source>
</reference>
<evidence type="ECO:0000313" key="4">
    <source>
        <dbReference type="Proteomes" id="UP000199025"/>
    </source>
</evidence>
<gene>
    <name evidence="3" type="ORF">SAMN05421835_14128</name>
</gene>
<feature type="compositionally biased region" description="Basic and acidic residues" evidence="1">
    <location>
        <begin position="122"/>
        <end position="132"/>
    </location>
</feature>
<name>A0A1I4D4J5_9PSEU</name>
<evidence type="ECO:0000256" key="1">
    <source>
        <dbReference type="SAM" id="MobiDB-lite"/>
    </source>
</evidence>
<dbReference type="Pfam" id="PF19809">
    <property type="entry name" value="DUF6292"/>
    <property type="match status" value="1"/>
</dbReference>
<dbReference type="OrthoDB" id="4190452at2"/>
<sequence length="146" mass="15503">MDHTDATHELGQGLAGYVESIAAALDLPEQGTSFEISDTATAYVALRRTPQRPGEDLMLVWSEGSGWAVAVETDPGAQPRVLAYLGGENPVPAPEVVAAFVRDVLSGRRGPGTRPVFSTDGNRPDLAERLTRDQSAGGVSVWENTE</sequence>
<protein>
    <recommendedName>
        <fullName evidence="2">DUF6292 domain-containing protein</fullName>
    </recommendedName>
</protein>